<sequence>MQADKLARMVTQAEALLRRFVIRENKGVKADSPDLLTTPFRGKPSIFTPVKKVNGGWQPPKYSARRQKLLQRAVEILGVDPSILPPSPVKKRASAADLPEGRRNIVASPHVPETLVLNALALEKKGPYAGRKGAAFKGHAWERFREEKLAERAQLLEKAPQRKAEFRKTQAEVRQKAKPALPF</sequence>
<evidence type="ECO:0000313" key="5">
    <source>
        <dbReference type="Proteomes" id="UP000199069"/>
    </source>
</evidence>
<dbReference type="EMBL" id="CWKI01000001">
    <property type="protein sequence ID" value="CTR04354.1"/>
    <property type="molecule type" value="Genomic_DNA"/>
</dbReference>
<proteinExistence type="predicted"/>
<evidence type="ECO:0000256" key="1">
    <source>
        <dbReference type="SAM" id="MobiDB-lite"/>
    </source>
</evidence>
<reference evidence="4 6" key="2">
    <citation type="journal article" date="2018" name="Elife">
        <title>Functional genomics of lipid metabolism in the oleaginous yeast Rhodosporidium toruloides.</title>
        <authorList>
            <person name="Coradetti S.T."/>
            <person name="Pinel D."/>
            <person name="Geiselman G."/>
            <person name="Ito M."/>
            <person name="Mondo S."/>
            <person name="Reilly M.C."/>
            <person name="Cheng Y.F."/>
            <person name="Bauer S."/>
            <person name="Grigoriev I."/>
            <person name="Gladden J.M."/>
            <person name="Simmons B.A."/>
            <person name="Brem R."/>
            <person name="Arkin A.P."/>
            <person name="Skerker J.M."/>
        </authorList>
    </citation>
    <scope>NUCLEOTIDE SEQUENCE [LARGE SCALE GENOMIC DNA]</scope>
    <source>
        <strain evidence="4 6">NBRC 0880</strain>
    </source>
</reference>
<evidence type="ECO:0000259" key="2">
    <source>
        <dbReference type="Pfam" id="PF18126"/>
    </source>
</evidence>
<evidence type="ECO:0000313" key="3">
    <source>
        <dbReference type="EMBL" id="CTR04354.1"/>
    </source>
</evidence>
<dbReference type="InterPro" id="IPR037507">
    <property type="entry name" value="Ribosomal_mL59"/>
</dbReference>
<organism evidence="3 5">
    <name type="scientific">Rhodotorula toruloides</name>
    <name type="common">Yeast</name>
    <name type="synonym">Rhodosporidium toruloides</name>
    <dbReference type="NCBI Taxonomy" id="5286"/>
    <lineage>
        <taxon>Eukaryota</taxon>
        <taxon>Fungi</taxon>
        <taxon>Dikarya</taxon>
        <taxon>Basidiomycota</taxon>
        <taxon>Pucciniomycotina</taxon>
        <taxon>Microbotryomycetes</taxon>
        <taxon>Sporidiobolales</taxon>
        <taxon>Sporidiobolaceae</taxon>
        <taxon>Rhodotorula</taxon>
    </lineage>
</organism>
<feature type="region of interest" description="Disordered" evidence="1">
    <location>
        <begin position="161"/>
        <end position="183"/>
    </location>
</feature>
<dbReference type="InterPro" id="IPR040922">
    <property type="entry name" value="Ribosomal_mL59_dom"/>
</dbReference>
<dbReference type="Proteomes" id="UP000199069">
    <property type="component" value="Unassembled WGS sequence"/>
</dbReference>
<gene>
    <name evidence="3" type="primary">FGENESH: predicted gene_1.215</name>
    <name evidence="4" type="ORF">AAT19DRAFT_8609</name>
    <name evidence="3" type="ORF">BN2166_0002150</name>
</gene>
<dbReference type="AlphaFoldDB" id="A0A0K3C462"/>
<dbReference type="GO" id="GO:0003735">
    <property type="term" value="F:structural constituent of ribosome"/>
    <property type="evidence" value="ECO:0007669"/>
    <property type="project" value="InterPro"/>
</dbReference>
<reference evidence="3 5" key="1">
    <citation type="submission" date="2015-07" db="EMBL/GenBank/DDBJ databases">
        <authorList>
            <person name="Cajimat M.N.B."/>
            <person name="Milazzo M.L."/>
            <person name="Fulhorst C.F."/>
        </authorList>
    </citation>
    <scope>NUCLEOTIDE SEQUENCE [LARGE SCALE GENOMIC DNA]</scope>
    <source>
        <strain evidence="3">Single colony</strain>
    </source>
</reference>
<name>A0A0K3C462_RHOTO</name>
<evidence type="ECO:0000313" key="6">
    <source>
        <dbReference type="Proteomes" id="UP000239560"/>
    </source>
</evidence>
<accession>A0A0K3C462</accession>
<dbReference type="Proteomes" id="UP000239560">
    <property type="component" value="Unassembled WGS sequence"/>
</dbReference>
<protein>
    <recommendedName>
        <fullName evidence="2">Large ribosomal subunit protein mL59 domain-containing protein</fullName>
    </recommendedName>
</protein>
<dbReference type="PANTHER" id="PTHR28041:SF1">
    <property type="entry name" value="LARGE RIBOSOMAL SUBUNIT PROTEIN ML59"/>
    <property type="match status" value="1"/>
</dbReference>
<evidence type="ECO:0000313" key="4">
    <source>
        <dbReference type="EMBL" id="PRQ77541.1"/>
    </source>
</evidence>
<dbReference type="Pfam" id="PF18126">
    <property type="entry name" value="Mitoc_mL59"/>
    <property type="match status" value="1"/>
</dbReference>
<dbReference type="OrthoDB" id="18529at2759"/>
<dbReference type="EMBL" id="LCTV02000001">
    <property type="protein sequence ID" value="PRQ77541.1"/>
    <property type="molecule type" value="Genomic_DNA"/>
</dbReference>
<dbReference type="PANTHER" id="PTHR28041">
    <property type="entry name" value="54S RIBOSOMAL PROTEIN L25, MITOCHONDRIAL"/>
    <property type="match status" value="1"/>
</dbReference>
<keyword evidence="5" id="KW-1185">Reference proteome</keyword>
<dbReference type="GO" id="GO:0005762">
    <property type="term" value="C:mitochondrial large ribosomal subunit"/>
    <property type="evidence" value="ECO:0007669"/>
    <property type="project" value="InterPro"/>
</dbReference>
<feature type="domain" description="Large ribosomal subunit protein mL59" evidence="2">
    <location>
        <begin position="17"/>
        <end position="168"/>
    </location>
</feature>
<feature type="compositionally biased region" description="Basic and acidic residues" evidence="1">
    <location>
        <begin position="161"/>
        <end position="175"/>
    </location>
</feature>
<dbReference type="OMA" id="GHAWERF"/>